<evidence type="ECO:0000256" key="11">
    <source>
        <dbReference type="ARBA" id="ARBA00033194"/>
    </source>
</evidence>
<gene>
    <name evidence="15" type="ORF">SLS56_008807</name>
</gene>
<keyword evidence="9" id="KW-0067">ATP-binding</keyword>
<proteinExistence type="predicted"/>
<name>A0ABR3SJL7_9PEZI</name>
<evidence type="ECO:0000256" key="5">
    <source>
        <dbReference type="ARBA" id="ARBA00019973"/>
    </source>
</evidence>
<protein>
    <recommendedName>
        <fullName evidence="5">EKC/KEOPS complex subunit BUD32</fullName>
        <ecNumber evidence="3">2.7.11.1</ecNumber>
    </recommendedName>
    <alternativeName>
        <fullName evidence="10 11">Atypical Serine/threonine protein kinase BUD32</fullName>
    </alternativeName>
    <alternativeName>
        <fullName evidence="4">EKC/KEOPS complex subunit bud32</fullName>
    </alternativeName>
</protein>
<evidence type="ECO:0000256" key="3">
    <source>
        <dbReference type="ARBA" id="ARBA00012513"/>
    </source>
</evidence>
<dbReference type="InterPro" id="IPR000719">
    <property type="entry name" value="Prot_kinase_dom"/>
</dbReference>
<comment type="function">
    <text evidence="1">Component of the EKC/KEOPS complex that is required for the formation of a threonylcarbamoyl group on adenosine at position 37 (t(6)A37) in tRNAs that read codons beginning with adenine. The complex is probably involved in the transfer of the threonylcarbamoyl moiety of threonylcarbamoyl-AMP (TC-AMP) to the N6 group of A37. BUD32 has ATPase activity in the context of the EKC/KEOPS complex and likely plays a supporting role to the catalytic subunit KAE1. The EKC/KEOPS complex also promotes both telomere uncapping and telomere elongation. The complex is required for efficient recruitment of transcriptional coactivators.</text>
</comment>
<dbReference type="SUPFAM" id="SSF56112">
    <property type="entry name" value="Protein kinase-like (PK-like)"/>
    <property type="match status" value="1"/>
</dbReference>
<dbReference type="Proteomes" id="UP001521116">
    <property type="component" value="Unassembled WGS sequence"/>
</dbReference>
<dbReference type="PROSITE" id="PS50011">
    <property type="entry name" value="PROTEIN_KINASE_DOM"/>
    <property type="match status" value="1"/>
</dbReference>
<dbReference type="PANTHER" id="PTHR44329">
    <property type="entry name" value="SERINE/THREONINE-PROTEIN KINASE TNNI3K-RELATED"/>
    <property type="match status" value="1"/>
</dbReference>
<accession>A0ABR3SJL7</accession>
<evidence type="ECO:0000256" key="1">
    <source>
        <dbReference type="ARBA" id="ARBA00003747"/>
    </source>
</evidence>
<evidence type="ECO:0000313" key="16">
    <source>
        <dbReference type="Proteomes" id="UP001521116"/>
    </source>
</evidence>
<keyword evidence="6" id="KW-0808">Transferase</keyword>
<evidence type="ECO:0000256" key="10">
    <source>
        <dbReference type="ARBA" id="ARBA00030980"/>
    </source>
</evidence>
<comment type="catalytic activity">
    <reaction evidence="13">
        <text>L-seryl-[protein] + ATP = O-phospho-L-seryl-[protein] + ADP + H(+)</text>
        <dbReference type="Rhea" id="RHEA:17989"/>
        <dbReference type="Rhea" id="RHEA-COMP:9863"/>
        <dbReference type="Rhea" id="RHEA-COMP:11604"/>
        <dbReference type="ChEBI" id="CHEBI:15378"/>
        <dbReference type="ChEBI" id="CHEBI:29999"/>
        <dbReference type="ChEBI" id="CHEBI:30616"/>
        <dbReference type="ChEBI" id="CHEBI:83421"/>
        <dbReference type="ChEBI" id="CHEBI:456216"/>
        <dbReference type="EC" id="2.7.11.1"/>
    </reaction>
</comment>
<keyword evidence="7" id="KW-0547">Nucleotide-binding</keyword>
<evidence type="ECO:0000259" key="14">
    <source>
        <dbReference type="PROSITE" id="PS50011"/>
    </source>
</evidence>
<evidence type="ECO:0000256" key="9">
    <source>
        <dbReference type="ARBA" id="ARBA00022840"/>
    </source>
</evidence>
<dbReference type="EC" id="2.7.11.1" evidence="3"/>
<organism evidence="15 16">
    <name type="scientific">Neofusicoccum ribis</name>
    <dbReference type="NCBI Taxonomy" id="45134"/>
    <lineage>
        <taxon>Eukaryota</taxon>
        <taxon>Fungi</taxon>
        <taxon>Dikarya</taxon>
        <taxon>Ascomycota</taxon>
        <taxon>Pezizomycotina</taxon>
        <taxon>Dothideomycetes</taxon>
        <taxon>Dothideomycetes incertae sedis</taxon>
        <taxon>Botryosphaeriales</taxon>
        <taxon>Botryosphaeriaceae</taxon>
        <taxon>Neofusicoccum</taxon>
    </lineage>
</organism>
<dbReference type="EMBL" id="JAJVDC020000137">
    <property type="protein sequence ID" value="KAL1622274.1"/>
    <property type="molecule type" value="Genomic_DNA"/>
</dbReference>
<evidence type="ECO:0000256" key="6">
    <source>
        <dbReference type="ARBA" id="ARBA00022679"/>
    </source>
</evidence>
<dbReference type="PANTHER" id="PTHR44329:SF288">
    <property type="entry name" value="MITOGEN-ACTIVATED PROTEIN KINASE KINASE KINASE 20"/>
    <property type="match status" value="1"/>
</dbReference>
<evidence type="ECO:0000256" key="7">
    <source>
        <dbReference type="ARBA" id="ARBA00022741"/>
    </source>
</evidence>
<dbReference type="Pfam" id="PF07714">
    <property type="entry name" value="PK_Tyr_Ser-Thr"/>
    <property type="match status" value="1"/>
</dbReference>
<keyword evidence="8" id="KW-0418">Kinase</keyword>
<sequence>MDEARVEYSVRNAKGPAVAGGVSGIVELISPGSVAKSPWPGSEEALCRKDIQLEAEVYRILGPHQRLVKFFGYNPEDGSITLEYMRHGTVREYLKMHGRSIPMAQRLRWAIQAAEGLALLHSSHILHCDFSPRNLLLNSSLELKVADFGGCSINGSWSSAEGSVRFHLPRALGTPPTVRADVFALGSTVYEIMTDRIPYEDVASGQVERLYKLSQFPDLSGVQLGEIIRRCWLSNLQSAQEVYSALRSLDGTVALRHN</sequence>
<evidence type="ECO:0000256" key="4">
    <source>
        <dbReference type="ARBA" id="ARBA00013948"/>
    </source>
</evidence>
<feature type="domain" description="Protein kinase" evidence="14">
    <location>
        <begin position="1"/>
        <end position="258"/>
    </location>
</feature>
<comment type="catalytic activity">
    <reaction evidence="12">
        <text>L-threonyl-[protein] + ATP = O-phospho-L-threonyl-[protein] + ADP + H(+)</text>
        <dbReference type="Rhea" id="RHEA:46608"/>
        <dbReference type="Rhea" id="RHEA-COMP:11060"/>
        <dbReference type="Rhea" id="RHEA-COMP:11605"/>
        <dbReference type="ChEBI" id="CHEBI:15378"/>
        <dbReference type="ChEBI" id="CHEBI:30013"/>
        <dbReference type="ChEBI" id="CHEBI:30616"/>
        <dbReference type="ChEBI" id="CHEBI:61977"/>
        <dbReference type="ChEBI" id="CHEBI:456216"/>
        <dbReference type="EC" id="2.7.11.1"/>
    </reaction>
</comment>
<comment type="subunit">
    <text evidence="2">Component of the EKC/KEOPS complex composed of at least BUD32, CGI121, GON7, KAE1 and PCC1; the whole complex dimerizes.</text>
</comment>
<evidence type="ECO:0000313" key="15">
    <source>
        <dbReference type="EMBL" id="KAL1622274.1"/>
    </source>
</evidence>
<dbReference type="InterPro" id="IPR008266">
    <property type="entry name" value="Tyr_kinase_AS"/>
</dbReference>
<reference evidence="15 16" key="1">
    <citation type="submission" date="2024-02" db="EMBL/GenBank/DDBJ databases">
        <title>De novo assembly and annotation of 12 fungi associated with fruit tree decline syndrome in Ontario, Canada.</title>
        <authorList>
            <person name="Sulman M."/>
            <person name="Ellouze W."/>
            <person name="Ilyukhin E."/>
        </authorList>
    </citation>
    <scope>NUCLEOTIDE SEQUENCE [LARGE SCALE GENOMIC DNA]</scope>
    <source>
        <strain evidence="15 16">M1-105</strain>
    </source>
</reference>
<comment type="caution">
    <text evidence="15">The sequence shown here is derived from an EMBL/GenBank/DDBJ whole genome shotgun (WGS) entry which is preliminary data.</text>
</comment>
<dbReference type="InterPro" id="IPR011009">
    <property type="entry name" value="Kinase-like_dom_sf"/>
</dbReference>
<dbReference type="InterPro" id="IPR001245">
    <property type="entry name" value="Ser-Thr/Tyr_kinase_cat_dom"/>
</dbReference>
<evidence type="ECO:0000256" key="8">
    <source>
        <dbReference type="ARBA" id="ARBA00022777"/>
    </source>
</evidence>
<dbReference type="PROSITE" id="PS00109">
    <property type="entry name" value="PROTEIN_KINASE_TYR"/>
    <property type="match status" value="1"/>
</dbReference>
<dbReference type="Gene3D" id="1.10.510.10">
    <property type="entry name" value="Transferase(Phosphotransferase) domain 1"/>
    <property type="match status" value="1"/>
</dbReference>
<evidence type="ECO:0000256" key="2">
    <source>
        <dbReference type="ARBA" id="ARBA00011534"/>
    </source>
</evidence>
<dbReference type="InterPro" id="IPR051681">
    <property type="entry name" value="Ser/Thr_Kinases-Pseudokinases"/>
</dbReference>
<evidence type="ECO:0000256" key="13">
    <source>
        <dbReference type="ARBA" id="ARBA00048679"/>
    </source>
</evidence>
<evidence type="ECO:0000256" key="12">
    <source>
        <dbReference type="ARBA" id="ARBA00047899"/>
    </source>
</evidence>
<keyword evidence="16" id="KW-1185">Reference proteome</keyword>